<keyword evidence="5" id="KW-0808">Transferase</keyword>
<keyword evidence="8" id="KW-0862">Zinc</keyword>
<evidence type="ECO:0000256" key="8">
    <source>
        <dbReference type="ARBA" id="ARBA00022833"/>
    </source>
</evidence>
<evidence type="ECO:0000256" key="3">
    <source>
        <dbReference type="ARBA" id="ARBA00022528"/>
    </source>
</evidence>
<dbReference type="Proteomes" id="UP000541444">
    <property type="component" value="Unassembled WGS sequence"/>
</dbReference>
<sequence>MREVLEAKLVEKEKQLKDNKVHFQAQYVEEFDTTMTLKNFIDGLGYNPKTFEHFPSTEAPTVEDVAMVMGMGVDPVGGGAGDVIDDPAVKGDCSRNVEGGSTMEVVADALGMGPAVEVSGGIVVEDQVEGEKLVQEAVDTLLDNGIRGQPMRDGHNKVYKSFSDIIEGKERRFRETMLGKRVDFLGRSVIVVGPSLSLHRCGLPREIAIELFQTFVIHGLIRQHVASNIGVAKICKGFNANFDGDQMDVHVPLSLEAQAEARLLMFSHMNLLSPAIGDPICVPTQDMLMGLYVVTMGNRQEFVLYDSTNFIIPEFLHESRSRKGSLRITDSNLLSNPTHQNMEELEEMHLSARKGVVDTVVRSSNVGYLTRRLVEVVQHIVVHRTDCGTIRGISMTPQNGMITERIFIQTLIGRALADDIYMGSRYIAIRNQDIGIGLVNKFITFRAQPISIRTPFTCTSTSWICQLCYGQSLTHDDLVELGEAMGIIAGQSIGEPETQLTLRTFHTGGVFAGGTAEHARAPSNGKIKFNEDLEVHILPGFSSILVRNNSTIRVDTQITLNTKSRVGALKKYFVLARPVVTYEIVDGINLTTLFPQDLLRERDNLQLQVINYILYGNSKPIRSISSNLFNIELGPR</sequence>
<gene>
    <name evidence="11" type="ORF">GIB67_002075</name>
</gene>
<reference evidence="11 12" key="1">
    <citation type="journal article" date="2020" name="IScience">
        <title>Genome Sequencing of the Endangered Kingdonia uniflora (Circaeasteraceae, Ranunculales) Reveals Potential Mechanisms of Evolutionary Specialization.</title>
        <authorList>
            <person name="Sun Y."/>
            <person name="Deng T."/>
            <person name="Zhang A."/>
            <person name="Moore M.J."/>
            <person name="Landis J.B."/>
            <person name="Lin N."/>
            <person name="Zhang H."/>
            <person name="Zhang X."/>
            <person name="Huang J."/>
            <person name="Zhang X."/>
            <person name="Sun H."/>
            <person name="Wang H."/>
        </authorList>
    </citation>
    <scope>NUCLEOTIDE SEQUENCE [LARGE SCALE GENOMIC DNA]</scope>
    <source>
        <strain evidence="11">TB1705</strain>
        <tissue evidence="11">Leaf</tissue>
    </source>
</reference>
<evidence type="ECO:0000256" key="5">
    <source>
        <dbReference type="ARBA" id="ARBA00022679"/>
    </source>
</evidence>
<proteinExistence type="predicted"/>
<dbReference type="Pfam" id="PF00623">
    <property type="entry name" value="RNA_pol_Rpb1_2"/>
    <property type="match status" value="2"/>
</dbReference>
<dbReference type="GO" id="GO:0000428">
    <property type="term" value="C:DNA-directed RNA polymerase complex"/>
    <property type="evidence" value="ECO:0007669"/>
    <property type="project" value="UniProtKB-KW"/>
</dbReference>
<keyword evidence="2" id="KW-0240">DNA-directed RNA polymerase</keyword>
<dbReference type="InterPro" id="IPR042102">
    <property type="entry name" value="RNA_pol_Rpb1_3_sf"/>
</dbReference>
<feature type="domain" description="RNA polymerase N-terminal" evidence="10">
    <location>
        <begin position="87"/>
        <end position="295"/>
    </location>
</feature>
<evidence type="ECO:0000256" key="9">
    <source>
        <dbReference type="ARBA" id="ARBA00023163"/>
    </source>
</evidence>
<comment type="caution">
    <text evidence="11">The sequence shown here is derived from an EMBL/GenBank/DDBJ whole genome shotgun (WGS) entry which is preliminary data.</text>
</comment>
<dbReference type="PANTHER" id="PTHR19376:SF68">
    <property type="entry name" value="DNA-DIRECTED RNA POLYMERASE SUBUNIT BETA"/>
    <property type="match status" value="1"/>
</dbReference>
<keyword evidence="4" id="KW-0934">Plastid</keyword>
<evidence type="ECO:0000256" key="1">
    <source>
        <dbReference type="ARBA" id="ARBA00012418"/>
    </source>
</evidence>
<dbReference type="GO" id="GO:0006351">
    <property type="term" value="P:DNA-templated transcription"/>
    <property type="evidence" value="ECO:0007669"/>
    <property type="project" value="InterPro"/>
</dbReference>
<dbReference type="InterPro" id="IPR007081">
    <property type="entry name" value="RNA_pol_Rpb1_5"/>
</dbReference>
<dbReference type="EMBL" id="JACGCM010002827">
    <property type="protein sequence ID" value="KAF6134674.1"/>
    <property type="molecule type" value="Genomic_DNA"/>
</dbReference>
<dbReference type="GO" id="GO:0003899">
    <property type="term" value="F:DNA-directed RNA polymerase activity"/>
    <property type="evidence" value="ECO:0007669"/>
    <property type="project" value="UniProtKB-EC"/>
</dbReference>
<dbReference type="InterPro" id="IPR006592">
    <property type="entry name" value="RNA_pol_N"/>
</dbReference>
<dbReference type="Gene3D" id="1.10.274.100">
    <property type="entry name" value="RNA polymerase Rpb1, domain 3"/>
    <property type="match status" value="1"/>
</dbReference>
<keyword evidence="6" id="KW-0548">Nucleotidyltransferase</keyword>
<dbReference type="Gene3D" id="2.40.40.20">
    <property type="match status" value="1"/>
</dbReference>
<dbReference type="PANTHER" id="PTHR19376">
    <property type="entry name" value="DNA-DIRECTED RNA POLYMERASE"/>
    <property type="match status" value="1"/>
</dbReference>
<dbReference type="AlphaFoldDB" id="A0A7J7KWN9"/>
<dbReference type="EC" id="2.7.7.6" evidence="1"/>
<keyword evidence="12" id="KW-1185">Reference proteome</keyword>
<dbReference type="InterPro" id="IPR000722">
    <property type="entry name" value="RNA_pol_asu"/>
</dbReference>
<evidence type="ECO:0000256" key="7">
    <source>
        <dbReference type="ARBA" id="ARBA00022723"/>
    </source>
</evidence>
<protein>
    <recommendedName>
        <fullName evidence="1">DNA-directed RNA polymerase</fullName>
        <ecNumber evidence="1">2.7.7.6</ecNumber>
    </recommendedName>
</protein>
<dbReference type="GO" id="GO:0003677">
    <property type="term" value="F:DNA binding"/>
    <property type="evidence" value="ECO:0007669"/>
    <property type="project" value="InterPro"/>
</dbReference>
<dbReference type="InterPro" id="IPR045867">
    <property type="entry name" value="DNA-dir_RpoC_beta_prime"/>
</dbReference>
<keyword evidence="7" id="KW-0479">Metal-binding</keyword>
<accession>A0A7J7KWN9</accession>
<keyword evidence="9" id="KW-0804">Transcription</keyword>
<keyword evidence="3" id="KW-0150">Chloroplast</keyword>
<evidence type="ECO:0000313" key="11">
    <source>
        <dbReference type="EMBL" id="KAF6134674.1"/>
    </source>
</evidence>
<evidence type="ECO:0000256" key="6">
    <source>
        <dbReference type="ARBA" id="ARBA00022695"/>
    </source>
</evidence>
<evidence type="ECO:0000259" key="10">
    <source>
        <dbReference type="SMART" id="SM00663"/>
    </source>
</evidence>
<dbReference type="OrthoDB" id="1862828at2759"/>
<evidence type="ECO:0000256" key="2">
    <source>
        <dbReference type="ARBA" id="ARBA00022478"/>
    </source>
</evidence>
<dbReference type="SMART" id="SM00663">
    <property type="entry name" value="RPOLA_N"/>
    <property type="match status" value="1"/>
</dbReference>
<evidence type="ECO:0000256" key="4">
    <source>
        <dbReference type="ARBA" id="ARBA00022640"/>
    </source>
</evidence>
<organism evidence="11 12">
    <name type="scientific">Kingdonia uniflora</name>
    <dbReference type="NCBI Taxonomy" id="39325"/>
    <lineage>
        <taxon>Eukaryota</taxon>
        <taxon>Viridiplantae</taxon>
        <taxon>Streptophyta</taxon>
        <taxon>Embryophyta</taxon>
        <taxon>Tracheophyta</taxon>
        <taxon>Spermatophyta</taxon>
        <taxon>Magnoliopsida</taxon>
        <taxon>Ranunculales</taxon>
        <taxon>Circaeasteraceae</taxon>
        <taxon>Kingdonia</taxon>
    </lineage>
</organism>
<dbReference type="SUPFAM" id="SSF64484">
    <property type="entry name" value="beta and beta-prime subunits of DNA dependent RNA-polymerase"/>
    <property type="match status" value="1"/>
</dbReference>
<dbReference type="Pfam" id="PF04998">
    <property type="entry name" value="RNA_pol_Rpb1_5"/>
    <property type="match status" value="1"/>
</dbReference>
<name>A0A7J7KWN9_9MAGN</name>
<evidence type="ECO:0000313" key="12">
    <source>
        <dbReference type="Proteomes" id="UP000541444"/>
    </source>
</evidence>